<comment type="pathway">
    <text evidence="2">Purine metabolism; urate degradation; (S)-allantoin from urate: step 3/3.</text>
</comment>
<sequence length="169" mass="19275">MITINELNEGTAESFVRHLGGVFEHSPWVAQQVWELRPFASAAELHERMMEQVYAASESQVLALLQAHPDLATRMQVTAFSAQEQRGAGLDQLTGEEYEAFASMNAQYVSKFGFPFIMAVTGCTKDDIAQAMRQRMDHDPEREWTQALREIARITRIRLERIVTDRSQE</sequence>
<dbReference type="Gene3D" id="1.10.3330.10">
    <property type="entry name" value="Oxo-4-hydroxy-4-carboxy-5-ureidoimidazoline decarboxylase"/>
    <property type="match status" value="1"/>
</dbReference>
<dbReference type="InterPro" id="IPR036778">
    <property type="entry name" value="OHCU_decarboxylase_sf"/>
</dbReference>
<evidence type="ECO:0000313" key="8">
    <source>
        <dbReference type="EMBL" id="OMF53754.1"/>
    </source>
</evidence>
<dbReference type="Proteomes" id="UP000187172">
    <property type="component" value="Unassembled WGS sequence"/>
</dbReference>
<proteinExistence type="predicted"/>
<organism evidence="8 9">
    <name type="scientific">Paenibacillus rhizosphaerae</name>
    <dbReference type="NCBI Taxonomy" id="297318"/>
    <lineage>
        <taxon>Bacteria</taxon>
        <taxon>Bacillati</taxon>
        <taxon>Bacillota</taxon>
        <taxon>Bacilli</taxon>
        <taxon>Bacillales</taxon>
        <taxon>Paenibacillaceae</taxon>
        <taxon>Paenibacillus</taxon>
    </lineage>
</organism>
<accession>A0A1R1EPJ0</accession>
<dbReference type="STRING" id="297318.BK138_18215"/>
<comment type="catalytic activity">
    <reaction evidence="1">
        <text>5-hydroxy-2-oxo-4-ureido-2,5-dihydro-1H-imidazole-5-carboxylate + H(+) = (S)-allantoin + CO2</text>
        <dbReference type="Rhea" id="RHEA:26301"/>
        <dbReference type="ChEBI" id="CHEBI:15378"/>
        <dbReference type="ChEBI" id="CHEBI:15678"/>
        <dbReference type="ChEBI" id="CHEBI:16526"/>
        <dbReference type="ChEBI" id="CHEBI:58639"/>
        <dbReference type="EC" id="4.1.1.97"/>
    </reaction>
</comment>
<evidence type="ECO:0000256" key="1">
    <source>
        <dbReference type="ARBA" id="ARBA00001163"/>
    </source>
</evidence>
<feature type="domain" description="Oxo-4-hydroxy-4-carboxy-5-ureidoimidazoline decarboxylase" evidence="7">
    <location>
        <begin position="11"/>
        <end position="160"/>
    </location>
</feature>
<dbReference type="GO" id="GO:0051997">
    <property type="term" value="F:2-oxo-4-hydroxy-4-carboxy-5-ureidoimidazoline decarboxylase activity"/>
    <property type="evidence" value="ECO:0007669"/>
    <property type="project" value="UniProtKB-EC"/>
</dbReference>
<keyword evidence="5" id="KW-0210">Decarboxylase</keyword>
<evidence type="ECO:0000256" key="2">
    <source>
        <dbReference type="ARBA" id="ARBA00004754"/>
    </source>
</evidence>
<dbReference type="GO" id="GO:0019628">
    <property type="term" value="P:urate catabolic process"/>
    <property type="evidence" value="ECO:0007669"/>
    <property type="project" value="UniProtKB-UniPathway"/>
</dbReference>
<dbReference type="RefSeq" id="WP_076171480.1">
    <property type="nucleotide sequence ID" value="NZ_MRTP01000004.1"/>
</dbReference>
<dbReference type="GO" id="GO:0006144">
    <property type="term" value="P:purine nucleobase metabolic process"/>
    <property type="evidence" value="ECO:0007669"/>
    <property type="project" value="UniProtKB-KW"/>
</dbReference>
<dbReference type="UniPathway" id="UPA00394">
    <property type="reaction ID" value="UER00652"/>
</dbReference>
<dbReference type="PANTHER" id="PTHR43466:SF1">
    <property type="entry name" value="2-OXO-4-HYDROXY-4-CARBOXY-5-UREIDOIMIDAZOLINE DECARBOXYLASE-RELATED"/>
    <property type="match status" value="1"/>
</dbReference>
<name>A0A1R1EPJ0_9BACL</name>
<evidence type="ECO:0000256" key="5">
    <source>
        <dbReference type="ARBA" id="ARBA00022793"/>
    </source>
</evidence>
<evidence type="ECO:0000256" key="6">
    <source>
        <dbReference type="ARBA" id="ARBA00023239"/>
    </source>
</evidence>
<evidence type="ECO:0000256" key="3">
    <source>
        <dbReference type="ARBA" id="ARBA00012257"/>
    </source>
</evidence>
<comment type="caution">
    <text evidence="8">The sequence shown here is derived from an EMBL/GenBank/DDBJ whole genome shotgun (WGS) entry which is preliminary data.</text>
</comment>
<evidence type="ECO:0000313" key="9">
    <source>
        <dbReference type="Proteomes" id="UP000187172"/>
    </source>
</evidence>
<keyword evidence="9" id="KW-1185">Reference proteome</keyword>
<evidence type="ECO:0000256" key="4">
    <source>
        <dbReference type="ARBA" id="ARBA00022631"/>
    </source>
</evidence>
<dbReference type="InterPro" id="IPR017580">
    <property type="entry name" value="OHCU_decarboxylase-1"/>
</dbReference>
<dbReference type="Pfam" id="PF09349">
    <property type="entry name" value="OHCU_decarbox"/>
    <property type="match status" value="1"/>
</dbReference>
<keyword evidence="4" id="KW-0659">Purine metabolism</keyword>
<dbReference type="EMBL" id="MRTP01000004">
    <property type="protein sequence ID" value="OMF53754.1"/>
    <property type="molecule type" value="Genomic_DNA"/>
</dbReference>
<gene>
    <name evidence="8" type="ORF">BK138_18215</name>
</gene>
<keyword evidence="6" id="KW-0456">Lyase</keyword>
<reference evidence="8 9" key="1">
    <citation type="submission" date="2016-11" db="EMBL/GenBank/DDBJ databases">
        <title>Paenibacillus species isolates.</title>
        <authorList>
            <person name="Beno S.M."/>
        </authorList>
    </citation>
    <scope>NUCLEOTIDE SEQUENCE [LARGE SCALE GENOMIC DNA]</scope>
    <source>
        <strain evidence="8 9">FSL R5-0378</strain>
    </source>
</reference>
<dbReference type="EC" id="4.1.1.97" evidence="3"/>
<protein>
    <recommendedName>
        <fullName evidence="3">2-oxo-4-hydroxy-4-carboxy-5-ureidoimidazoline decarboxylase</fullName>
        <ecNumber evidence="3">4.1.1.97</ecNumber>
    </recommendedName>
</protein>
<dbReference type="SUPFAM" id="SSF158694">
    <property type="entry name" value="UraD-Like"/>
    <property type="match status" value="1"/>
</dbReference>
<dbReference type="InterPro" id="IPR018020">
    <property type="entry name" value="OHCU_decarboxylase"/>
</dbReference>
<dbReference type="PANTHER" id="PTHR43466">
    <property type="entry name" value="2-OXO-4-HYDROXY-4-CARBOXY-5-UREIDOIMIDAZOLINE DECARBOXYLASE-RELATED"/>
    <property type="match status" value="1"/>
</dbReference>
<dbReference type="GO" id="GO:0000255">
    <property type="term" value="P:allantoin metabolic process"/>
    <property type="evidence" value="ECO:0007669"/>
    <property type="project" value="InterPro"/>
</dbReference>
<dbReference type="AlphaFoldDB" id="A0A1R1EPJ0"/>
<evidence type="ECO:0000259" key="7">
    <source>
        <dbReference type="Pfam" id="PF09349"/>
    </source>
</evidence>
<dbReference type="NCBIfam" id="TIGR03164">
    <property type="entry name" value="UHCUDC"/>
    <property type="match status" value="1"/>
</dbReference>